<dbReference type="EMBL" id="WQMS01000013">
    <property type="protein sequence ID" value="MVO78197.1"/>
    <property type="molecule type" value="Genomic_DNA"/>
</dbReference>
<protein>
    <submittedName>
        <fullName evidence="3">Type II toxin-antitoxin system RelE/ParE family toxin</fullName>
    </submittedName>
</protein>
<dbReference type="InterPro" id="IPR035093">
    <property type="entry name" value="RelE/ParE_toxin_dom_sf"/>
</dbReference>
<keyword evidence="2" id="KW-1277">Toxin-antitoxin system</keyword>
<gene>
    <name evidence="3" type="ORF">GON01_09650</name>
</gene>
<proteinExistence type="inferred from homology"/>
<dbReference type="Gene3D" id="3.30.2310.20">
    <property type="entry name" value="RelE-like"/>
    <property type="match status" value="1"/>
</dbReference>
<dbReference type="PANTHER" id="PTHR33755">
    <property type="entry name" value="TOXIN PARE1-RELATED"/>
    <property type="match status" value="1"/>
</dbReference>
<dbReference type="RefSeq" id="WP_157027175.1">
    <property type="nucleotide sequence ID" value="NZ_WQMS01000013.1"/>
</dbReference>
<dbReference type="Proteomes" id="UP000441389">
    <property type="component" value="Unassembled WGS sequence"/>
</dbReference>
<evidence type="ECO:0000313" key="3">
    <source>
        <dbReference type="EMBL" id="MVO78197.1"/>
    </source>
</evidence>
<sequence>MIKRYEVVLDAEAEAQLEDLFMYIAQDASIEVAERFTDAIVEQCEALSHFPNRGTPRDDIQPGLRTIAFRRAVTIAYAVDEDRVEVLGIFYRGRDYESLLN</sequence>
<dbReference type="InterPro" id="IPR007712">
    <property type="entry name" value="RelE/ParE_toxin"/>
</dbReference>
<dbReference type="InterPro" id="IPR051803">
    <property type="entry name" value="TA_system_RelE-like_toxin"/>
</dbReference>
<name>A0A6I4J1H8_9SPHN</name>
<dbReference type="Pfam" id="PF05016">
    <property type="entry name" value="ParE_toxin"/>
    <property type="match status" value="1"/>
</dbReference>
<evidence type="ECO:0000256" key="1">
    <source>
        <dbReference type="ARBA" id="ARBA00006226"/>
    </source>
</evidence>
<organism evidence="3 4">
    <name type="scientific">Sphingomonas horti</name>
    <dbReference type="NCBI Taxonomy" id="2682842"/>
    <lineage>
        <taxon>Bacteria</taxon>
        <taxon>Pseudomonadati</taxon>
        <taxon>Pseudomonadota</taxon>
        <taxon>Alphaproteobacteria</taxon>
        <taxon>Sphingomonadales</taxon>
        <taxon>Sphingomonadaceae</taxon>
        <taxon>Sphingomonas</taxon>
    </lineage>
</organism>
<dbReference type="AlphaFoldDB" id="A0A6I4J1H8"/>
<comment type="caution">
    <text evidence="3">The sequence shown here is derived from an EMBL/GenBank/DDBJ whole genome shotgun (WGS) entry which is preliminary data.</text>
</comment>
<comment type="similarity">
    <text evidence="1">Belongs to the RelE toxin family.</text>
</comment>
<evidence type="ECO:0000313" key="4">
    <source>
        <dbReference type="Proteomes" id="UP000441389"/>
    </source>
</evidence>
<accession>A0A6I4J1H8</accession>
<keyword evidence="4" id="KW-1185">Reference proteome</keyword>
<evidence type="ECO:0000256" key="2">
    <source>
        <dbReference type="ARBA" id="ARBA00022649"/>
    </source>
</evidence>
<reference evidence="3 4" key="1">
    <citation type="submission" date="2019-12" db="EMBL/GenBank/DDBJ databases">
        <authorList>
            <person name="Huq M.A."/>
        </authorList>
    </citation>
    <scope>NUCLEOTIDE SEQUENCE [LARGE SCALE GENOMIC DNA]</scope>
    <source>
        <strain evidence="3 4">MAH-20</strain>
    </source>
</reference>